<feature type="compositionally biased region" description="Low complexity" evidence="1">
    <location>
        <begin position="693"/>
        <end position="705"/>
    </location>
</feature>
<evidence type="ECO:0000313" key="3">
    <source>
        <dbReference type="EMBL" id="CAI9105385.1"/>
    </source>
</evidence>
<feature type="compositionally biased region" description="Basic and acidic residues" evidence="1">
    <location>
        <begin position="628"/>
        <end position="665"/>
    </location>
</feature>
<organism evidence="3 4">
    <name type="scientific">Oldenlandia corymbosa var. corymbosa</name>
    <dbReference type="NCBI Taxonomy" id="529605"/>
    <lineage>
        <taxon>Eukaryota</taxon>
        <taxon>Viridiplantae</taxon>
        <taxon>Streptophyta</taxon>
        <taxon>Embryophyta</taxon>
        <taxon>Tracheophyta</taxon>
        <taxon>Spermatophyta</taxon>
        <taxon>Magnoliopsida</taxon>
        <taxon>eudicotyledons</taxon>
        <taxon>Gunneridae</taxon>
        <taxon>Pentapetalae</taxon>
        <taxon>asterids</taxon>
        <taxon>lamiids</taxon>
        <taxon>Gentianales</taxon>
        <taxon>Rubiaceae</taxon>
        <taxon>Rubioideae</taxon>
        <taxon>Spermacoceae</taxon>
        <taxon>Hedyotis-Oldenlandia complex</taxon>
        <taxon>Oldenlandia</taxon>
    </lineage>
</organism>
<dbReference type="AlphaFoldDB" id="A0AAV1DBY0"/>
<feature type="transmembrane region" description="Helical" evidence="2">
    <location>
        <begin position="40"/>
        <end position="59"/>
    </location>
</feature>
<feature type="compositionally biased region" description="Polar residues" evidence="1">
    <location>
        <begin position="289"/>
        <end position="310"/>
    </location>
</feature>
<accession>A0AAV1DBY0</accession>
<feature type="compositionally biased region" description="Polar residues" evidence="1">
    <location>
        <begin position="10"/>
        <end position="23"/>
    </location>
</feature>
<keyword evidence="2" id="KW-0812">Transmembrane</keyword>
<evidence type="ECO:0000313" key="4">
    <source>
        <dbReference type="Proteomes" id="UP001161247"/>
    </source>
</evidence>
<name>A0AAV1DBY0_OLDCO</name>
<sequence length="873" mass="96397">MMTSVEDPRNTSTKQENNGNKNKTAMKIVKATGGGGGGGIGVGLVFFGGAVATAAFFFIKKQMKRDPKTSNNGRDCDNKGHLHHQSTPSLEIPYKLIEDKYMNEDNKGLRFVAANSSPDSDADQDLVIRNGEHDQNGTNMISEEVTICLDEKEKLKVNGKKEENPVADVKDVEPSISPEELDSSRQSDSSNLMQKEFQNPILVEEKMLPQPNILENELATPEIEEENADGSPLLDDQGVEEECQHVSMNNESEEMDSNIREDEGKRGLENQEIHDEAEASPSDQKKLQVMQSSEELESPTNGDETSTSTGDLVLSTCELSGKVSLQPLSGNPSLSNDGNIGNEESAQKIKVVVFEKDEEPEAADQEQDKGDISATIIEVEDELHPEHVKKQDASFNEHGNGNPSLMVAEIETDCNPNDSELDGTNEEQYKSDAFSGIMEVEDALCPKHVEKQNDSFEDQENGYPSLIVPEIEEDCNQDDSSLTIRTEAALEVTNEFQGEGNDTVIQMPQERENSSKCQVGVLLISEALEVAEEVQVHKELKGGDQHDAEVTGGPSQDTRETDQLPEDHTPATNPQELQMDTVETSLAGHKEDNSGIDEPTSEVSPCEESREEVPNLFSTSSNTPNLKPEIHVDNGFEETHQSAEANEMKEGIAESESSFKDKIAECDGLPVQQDDEYRNSSEEAESTVQLRNETNVATEEQTVEVTTEEDANEETDELNVTEKVEESSEGTADSSAESNPKPIWPSESIQDLTMDLEETDANDSKEILQPPNEEQTVEKQVQHLKNLDHNGVKENKLQRGSDENGSLQLSLLEKYRMQLVEMTPQTTKSQKRIILAFATMAFSGLCTWHFGLPFLKICLMIIMIAVIAKMDEI</sequence>
<keyword evidence="2" id="KW-1133">Transmembrane helix</keyword>
<evidence type="ECO:0000256" key="2">
    <source>
        <dbReference type="SAM" id="Phobius"/>
    </source>
</evidence>
<feature type="region of interest" description="Disordered" evidence="1">
    <location>
        <begin position="224"/>
        <end position="343"/>
    </location>
</feature>
<feature type="compositionally biased region" description="Polar residues" evidence="1">
    <location>
        <begin position="326"/>
        <end position="343"/>
    </location>
</feature>
<feature type="region of interest" description="Disordered" evidence="1">
    <location>
        <begin position="1"/>
        <end position="24"/>
    </location>
</feature>
<feature type="compositionally biased region" description="Basic and acidic residues" evidence="1">
    <location>
        <begin position="557"/>
        <end position="569"/>
    </location>
</feature>
<feature type="compositionally biased region" description="Polar residues" evidence="1">
    <location>
        <begin position="729"/>
        <end position="738"/>
    </location>
</feature>
<feature type="region of interest" description="Disordered" evidence="1">
    <location>
        <begin position="493"/>
        <end position="513"/>
    </location>
</feature>
<proteinExistence type="predicted"/>
<keyword evidence="2" id="KW-0472">Membrane</keyword>
<protein>
    <submittedName>
        <fullName evidence="3">OLC1v1004296C1</fullName>
    </submittedName>
</protein>
<feature type="compositionally biased region" description="Basic and acidic residues" evidence="1">
    <location>
        <begin position="257"/>
        <end position="277"/>
    </location>
</feature>
<evidence type="ECO:0000256" key="1">
    <source>
        <dbReference type="SAM" id="MobiDB-lite"/>
    </source>
</evidence>
<feature type="compositionally biased region" description="Basic and acidic residues" evidence="1">
    <location>
        <begin position="65"/>
        <end position="80"/>
    </location>
</feature>
<feature type="compositionally biased region" description="Basic and acidic residues" evidence="1">
    <location>
        <begin position="159"/>
        <end position="173"/>
    </location>
</feature>
<feature type="transmembrane region" description="Helical" evidence="2">
    <location>
        <begin position="834"/>
        <end position="867"/>
    </location>
</feature>
<keyword evidence="4" id="KW-1185">Reference proteome</keyword>
<feature type="region of interest" description="Disordered" evidence="1">
    <location>
        <begin position="65"/>
        <end position="86"/>
    </location>
</feature>
<reference evidence="3" key="1">
    <citation type="submission" date="2023-03" db="EMBL/GenBank/DDBJ databases">
        <authorList>
            <person name="Julca I."/>
        </authorList>
    </citation>
    <scope>NUCLEOTIDE SEQUENCE</scope>
</reference>
<dbReference type="EMBL" id="OX459122">
    <property type="protein sequence ID" value="CAI9105385.1"/>
    <property type="molecule type" value="Genomic_DNA"/>
</dbReference>
<dbReference type="Proteomes" id="UP001161247">
    <property type="component" value="Chromosome 5"/>
</dbReference>
<feature type="compositionally biased region" description="Basic and acidic residues" evidence="1">
    <location>
        <begin position="538"/>
        <end position="549"/>
    </location>
</feature>
<feature type="compositionally biased region" description="Polar residues" evidence="1">
    <location>
        <begin position="570"/>
        <end position="584"/>
    </location>
</feature>
<gene>
    <name evidence="3" type="ORF">OLC1_LOCUS14093</name>
</gene>
<feature type="region of interest" description="Disordered" evidence="1">
    <location>
        <begin position="159"/>
        <end position="191"/>
    </location>
</feature>
<feature type="region of interest" description="Disordered" evidence="1">
    <location>
        <begin position="538"/>
        <end position="746"/>
    </location>
</feature>
<feature type="compositionally biased region" description="Acidic residues" evidence="1">
    <location>
        <begin position="706"/>
        <end position="719"/>
    </location>
</feature>
<feature type="compositionally biased region" description="Polar residues" evidence="1">
    <location>
        <begin position="616"/>
        <end position="625"/>
    </location>
</feature>